<feature type="domain" description="Peptidase M20 dimerisation" evidence="2">
    <location>
        <begin position="220"/>
        <end position="320"/>
    </location>
</feature>
<proteinExistence type="predicted"/>
<dbReference type="Gene3D" id="3.30.70.360">
    <property type="match status" value="1"/>
</dbReference>
<dbReference type="RefSeq" id="WP_379743150.1">
    <property type="nucleotide sequence ID" value="NZ_JBHSVN010000001.1"/>
</dbReference>
<dbReference type="Proteomes" id="UP001596296">
    <property type="component" value="Unassembled WGS sequence"/>
</dbReference>
<organism evidence="3 4">
    <name type="scientific">Halopenitus salinus</name>
    <dbReference type="NCBI Taxonomy" id="1198295"/>
    <lineage>
        <taxon>Archaea</taxon>
        <taxon>Methanobacteriati</taxon>
        <taxon>Methanobacteriota</taxon>
        <taxon>Stenosarchaea group</taxon>
        <taxon>Halobacteria</taxon>
        <taxon>Halobacteriales</taxon>
        <taxon>Haloferacaceae</taxon>
        <taxon>Halopenitus</taxon>
    </lineage>
</organism>
<comment type="caution">
    <text evidence="3">The sequence shown here is derived from an EMBL/GenBank/DDBJ whole genome shotgun (WGS) entry which is preliminary data.</text>
</comment>
<reference evidence="3 4" key="1">
    <citation type="journal article" date="2019" name="Int. J. Syst. Evol. Microbiol.">
        <title>The Global Catalogue of Microorganisms (GCM) 10K type strain sequencing project: providing services to taxonomists for standard genome sequencing and annotation.</title>
        <authorList>
            <consortium name="The Broad Institute Genomics Platform"/>
            <consortium name="The Broad Institute Genome Sequencing Center for Infectious Disease"/>
            <person name="Wu L."/>
            <person name="Ma J."/>
        </authorList>
    </citation>
    <scope>NUCLEOTIDE SEQUENCE [LARGE SCALE GENOMIC DNA]</scope>
    <source>
        <strain evidence="3 4">SKJ47</strain>
    </source>
</reference>
<dbReference type="SUPFAM" id="SSF53187">
    <property type="entry name" value="Zn-dependent exopeptidases"/>
    <property type="match status" value="1"/>
</dbReference>
<name>A0ABD5UVY9_9EURY</name>
<accession>A0ABD5UVY9</accession>
<dbReference type="InterPro" id="IPR002933">
    <property type="entry name" value="Peptidase_M20"/>
</dbReference>
<dbReference type="SUPFAM" id="SSF55031">
    <property type="entry name" value="Bacterial exopeptidase dimerisation domain"/>
    <property type="match status" value="1"/>
</dbReference>
<protein>
    <submittedName>
        <fullName evidence="3">Zn-dependent hydrolase</fullName>
    </submittedName>
</protein>
<dbReference type="NCBIfam" id="TIGR01879">
    <property type="entry name" value="hydantase"/>
    <property type="match status" value="1"/>
</dbReference>
<dbReference type="Pfam" id="PF01546">
    <property type="entry name" value="Peptidase_M20"/>
    <property type="match status" value="1"/>
</dbReference>
<dbReference type="PIRSF" id="PIRSF001235">
    <property type="entry name" value="Amidase_carbamoylase"/>
    <property type="match status" value="1"/>
</dbReference>
<evidence type="ECO:0000256" key="1">
    <source>
        <dbReference type="ARBA" id="ARBA00022801"/>
    </source>
</evidence>
<dbReference type="NCBIfam" id="NF006771">
    <property type="entry name" value="PRK09290.1-5"/>
    <property type="match status" value="1"/>
</dbReference>
<dbReference type="EMBL" id="JBHSXL010000008">
    <property type="protein sequence ID" value="MFC6892620.1"/>
    <property type="molecule type" value="Genomic_DNA"/>
</dbReference>
<dbReference type="InterPro" id="IPR011650">
    <property type="entry name" value="Peptidase_M20_dimer"/>
</dbReference>
<dbReference type="GO" id="GO:0016787">
    <property type="term" value="F:hydrolase activity"/>
    <property type="evidence" value="ECO:0007669"/>
    <property type="project" value="UniProtKB-KW"/>
</dbReference>
<evidence type="ECO:0000313" key="3">
    <source>
        <dbReference type="EMBL" id="MFC6892620.1"/>
    </source>
</evidence>
<dbReference type="PANTHER" id="PTHR32494">
    <property type="entry name" value="ALLANTOATE DEIMINASE-RELATED"/>
    <property type="match status" value="1"/>
</dbReference>
<dbReference type="InterPro" id="IPR010158">
    <property type="entry name" value="Amidase_Cbmase"/>
</dbReference>
<dbReference type="CDD" id="cd03884">
    <property type="entry name" value="M20_bAS"/>
    <property type="match status" value="1"/>
</dbReference>
<evidence type="ECO:0000259" key="2">
    <source>
        <dbReference type="Pfam" id="PF07687"/>
    </source>
</evidence>
<dbReference type="AlphaFoldDB" id="A0ABD5UVY9"/>
<dbReference type="NCBIfam" id="NF006769">
    <property type="entry name" value="PRK09290.1-3"/>
    <property type="match status" value="1"/>
</dbReference>
<dbReference type="Gene3D" id="3.40.630.10">
    <property type="entry name" value="Zn peptidases"/>
    <property type="match status" value="1"/>
</dbReference>
<keyword evidence="4" id="KW-1185">Reference proteome</keyword>
<dbReference type="Pfam" id="PF07687">
    <property type="entry name" value="M20_dimer"/>
    <property type="match status" value="1"/>
</dbReference>
<evidence type="ECO:0000313" key="4">
    <source>
        <dbReference type="Proteomes" id="UP001596296"/>
    </source>
</evidence>
<dbReference type="PANTHER" id="PTHR32494:SF5">
    <property type="entry name" value="ALLANTOATE AMIDOHYDROLASE"/>
    <property type="match status" value="1"/>
</dbReference>
<keyword evidence="1 3" id="KW-0378">Hydrolase</keyword>
<dbReference type="InterPro" id="IPR036264">
    <property type="entry name" value="Bact_exopeptidase_dim_dom"/>
</dbReference>
<gene>
    <name evidence="3" type="ORF">ACFQE9_08380</name>
</gene>
<sequence>MSDPDGTAGEDAPALTIDADRFRRSFEAYSEIGATENDGLHRLALSDADATARDRFVDDLQALDLAVTIDEMGNVFGRREGTDPDADPVLIGSHLDSQPRGGRYDGQLGVLVALETLRALDDHGIETTRPVEIVNWTNEEGSRFENPMLGSGVFTDNVDLEEAYDLRDGDGVRFVDELERIGYRGETSCEPRSIHAFLELHVEQGPTLEERGTPVGIVEGVFGMAWLEATIEGRADHAGPTPMHARSDALAAAAAAIDEIEALPGRLSEDAVATVGRLDVEPNSVNVIPSRAEFTIDVRSYDDATVEAAIDRASAEVEAASDRVGADASVSELWRIPHTEFSSRVCDAAATAAEAVDADAERVVSGAGHDAKYLNDVTDAAMLFVPSADGITHNEAEFTPWDDCVAGARTFAEATRRLAA</sequence>